<gene>
    <name evidence="2" type="ORF">NCTC11179_00848</name>
</gene>
<dbReference type="RefSeq" id="WP_115090272.1">
    <property type="nucleotide sequence ID" value="NZ_CP068107.1"/>
</dbReference>
<dbReference type="AlphaFoldDB" id="A0A378RJT0"/>
<dbReference type="Proteomes" id="UP000255024">
    <property type="component" value="Unassembled WGS sequence"/>
</dbReference>
<keyword evidence="1" id="KW-0732">Signal</keyword>
<evidence type="ECO:0000313" key="2">
    <source>
        <dbReference type="EMBL" id="STZ27313.1"/>
    </source>
</evidence>
<dbReference type="EMBL" id="UGQL01000001">
    <property type="protein sequence ID" value="STZ27313.1"/>
    <property type="molecule type" value="Genomic_DNA"/>
</dbReference>
<name>A0A378RJT0_MYROD</name>
<evidence type="ECO:0000313" key="3">
    <source>
        <dbReference type="Proteomes" id="UP000255024"/>
    </source>
</evidence>
<organism evidence="2 3">
    <name type="scientific">Myroides odoratus</name>
    <name type="common">Flavobacterium odoratum</name>
    <dbReference type="NCBI Taxonomy" id="256"/>
    <lineage>
        <taxon>Bacteria</taxon>
        <taxon>Pseudomonadati</taxon>
        <taxon>Bacteroidota</taxon>
        <taxon>Flavobacteriia</taxon>
        <taxon>Flavobacteriales</taxon>
        <taxon>Flavobacteriaceae</taxon>
        <taxon>Myroides</taxon>
    </lineage>
</organism>
<sequence length="116" mass="13291">MKKLMVGLAVVFSFGVFANNGEIIKADKVDQFVAMNCYLLQFEAIYYQNYQAVNASKQKHEKNYFGTYDNAVIALANFQDSFSYYPRLEWSVGTGWMVFAYEPLKVSNSQCFSISQ</sequence>
<accession>A0A378RJT0</accession>
<evidence type="ECO:0000256" key="1">
    <source>
        <dbReference type="SAM" id="SignalP"/>
    </source>
</evidence>
<feature type="signal peptide" evidence="1">
    <location>
        <begin position="1"/>
        <end position="18"/>
    </location>
</feature>
<reference evidence="2 3" key="1">
    <citation type="submission" date="2018-06" db="EMBL/GenBank/DDBJ databases">
        <authorList>
            <consortium name="Pathogen Informatics"/>
            <person name="Doyle S."/>
        </authorList>
    </citation>
    <scope>NUCLEOTIDE SEQUENCE [LARGE SCALE GENOMIC DNA]</scope>
    <source>
        <strain evidence="2 3">NCTC11179</strain>
    </source>
</reference>
<feature type="chain" id="PRO_5016623528" evidence="1">
    <location>
        <begin position="19"/>
        <end position="116"/>
    </location>
</feature>
<protein>
    <submittedName>
        <fullName evidence="2">Uncharacterized protein</fullName>
    </submittedName>
</protein>
<keyword evidence="3" id="KW-1185">Reference proteome</keyword>
<proteinExistence type="predicted"/>